<reference evidence="3" key="2">
    <citation type="submission" date="2021-09" db="EMBL/GenBank/DDBJ databases">
        <authorList>
            <person name="Gilroy R."/>
        </authorList>
    </citation>
    <scope>NUCLEOTIDE SEQUENCE</scope>
    <source>
        <strain evidence="3">6019</strain>
    </source>
</reference>
<evidence type="ECO:0000256" key="1">
    <source>
        <dbReference type="SAM" id="Coils"/>
    </source>
</evidence>
<dbReference type="EMBL" id="DYYI01000088">
    <property type="protein sequence ID" value="HJE20275.1"/>
    <property type="molecule type" value="Genomic_DNA"/>
</dbReference>
<dbReference type="Proteomes" id="UP000763505">
    <property type="component" value="Unassembled WGS sequence"/>
</dbReference>
<keyword evidence="2" id="KW-0812">Transmembrane</keyword>
<feature type="transmembrane region" description="Helical" evidence="2">
    <location>
        <begin position="23"/>
        <end position="51"/>
    </location>
</feature>
<evidence type="ECO:0000313" key="4">
    <source>
        <dbReference type="Proteomes" id="UP000763505"/>
    </source>
</evidence>
<feature type="coiled-coil region" evidence="1">
    <location>
        <begin position="50"/>
        <end position="77"/>
    </location>
</feature>
<evidence type="ECO:0000313" key="3">
    <source>
        <dbReference type="EMBL" id="HJE20275.1"/>
    </source>
</evidence>
<comment type="caution">
    <text evidence="3">The sequence shown here is derived from an EMBL/GenBank/DDBJ whole genome shotgun (WGS) entry which is preliminary data.</text>
</comment>
<sequence length="77" mass="9313">MFDLQGIDWSKLDFEWLVEDIDLIIYMMQIMMIGIPILFIILLVLFSFLLIQNNNKVSRIEKHMKELKELLKENNRN</sequence>
<name>A0A921DXZ8_9STAP</name>
<reference evidence="3" key="1">
    <citation type="journal article" date="2021" name="PeerJ">
        <title>Extensive microbial diversity within the chicken gut microbiome revealed by metagenomics and culture.</title>
        <authorList>
            <person name="Gilroy R."/>
            <person name="Ravi A."/>
            <person name="Getino M."/>
            <person name="Pursley I."/>
            <person name="Horton D.L."/>
            <person name="Alikhan N.F."/>
            <person name="Baker D."/>
            <person name="Gharbi K."/>
            <person name="Hall N."/>
            <person name="Watson M."/>
            <person name="Adriaenssens E.M."/>
            <person name="Foster-Nyarko E."/>
            <person name="Jarju S."/>
            <person name="Secka A."/>
            <person name="Antonio M."/>
            <person name="Oren A."/>
            <person name="Chaudhuri R.R."/>
            <person name="La Ragione R."/>
            <person name="Hildebrand F."/>
            <person name="Pallen M.J."/>
        </authorList>
    </citation>
    <scope>NUCLEOTIDE SEQUENCE</scope>
    <source>
        <strain evidence="3">6019</strain>
    </source>
</reference>
<gene>
    <name evidence="3" type="ORF">K8V35_07980</name>
</gene>
<dbReference type="AlphaFoldDB" id="A0A921DXZ8"/>
<keyword evidence="2" id="KW-1133">Transmembrane helix</keyword>
<proteinExistence type="predicted"/>
<evidence type="ECO:0008006" key="5">
    <source>
        <dbReference type="Google" id="ProtNLM"/>
    </source>
</evidence>
<keyword evidence="1" id="KW-0175">Coiled coil</keyword>
<accession>A0A921DXZ8</accession>
<protein>
    <recommendedName>
        <fullName evidence="5">DUF4083 domain-containing protein</fullName>
    </recommendedName>
</protein>
<evidence type="ECO:0000256" key="2">
    <source>
        <dbReference type="SAM" id="Phobius"/>
    </source>
</evidence>
<organism evidence="3 4">
    <name type="scientific">Aliicoccus persicus</name>
    <dbReference type="NCBI Taxonomy" id="930138"/>
    <lineage>
        <taxon>Bacteria</taxon>
        <taxon>Bacillati</taxon>
        <taxon>Bacillota</taxon>
        <taxon>Bacilli</taxon>
        <taxon>Bacillales</taxon>
        <taxon>Staphylococcaceae</taxon>
        <taxon>Aliicoccus</taxon>
    </lineage>
</organism>
<keyword evidence="2" id="KW-0472">Membrane</keyword>